<evidence type="ECO:0000256" key="3">
    <source>
        <dbReference type="ARBA" id="ARBA00022448"/>
    </source>
</evidence>
<dbReference type="Pfam" id="PF00528">
    <property type="entry name" value="BPD_transp_1"/>
    <property type="match status" value="1"/>
</dbReference>
<feature type="transmembrane region" description="Helical" evidence="9">
    <location>
        <begin position="217"/>
        <end position="237"/>
    </location>
</feature>
<keyword evidence="8 9" id="KW-0472">Membrane</keyword>
<dbReference type="RefSeq" id="WP_151533230.1">
    <property type="nucleotide sequence ID" value="NZ_WBOS01000001.1"/>
</dbReference>
<evidence type="ECO:0000256" key="5">
    <source>
        <dbReference type="ARBA" id="ARBA00022692"/>
    </source>
</evidence>
<keyword evidence="3 9" id="KW-0813">Transport</keyword>
<dbReference type="PANTHER" id="PTHR47737">
    <property type="entry name" value="GLYCINE BETAINE/PROLINE BETAINE TRANSPORT SYSTEM PERMEASE PROTEIN PROW"/>
    <property type="match status" value="1"/>
</dbReference>
<keyword evidence="5 9" id="KW-0812">Transmembrane</keyword>
<reference evidence="11 12" key="1">
    <citation type="journal article" date="2016" name="Antonie Van Leeuwenhoek">
        <title>Bacillus depressus sp. nov., isolated from soil of a sunflower field.</title>
        <authorList>
            <person name="Wei X."/>
            <person name="Xin D."/>
            <person name="Xin Y."/>
            <person name="Zhang H."/>
            <person name="Wang T."/>
            <person name="Zhang J."/>
        </authorList>
    </citation>
    <scope>NUCLEOTIDE SEQUENCE [LARGE SCALE GENOMIC DNA]</scope>
    <source>
        <strain evidence="11 12">BZ1</strain>
    </source>
</reference>
<keyword evidence="7 9" id="KW-1133">Transmembrane helix</keyword>
<evidence type="ECO:0000256" key="8">
    <source>
        <dbReference type="ARBA" id="ARBA00023136"/>
    </source>
</evidence>
<dbReference type="EMBL" id="WBOS01000001">
    <property type="protein sequence ID" value="KAB2338491.1"/>
    <property type="molecule type" value="Genomic_DNA"/>
</dbReference>
<dbReference type="FunFam" id="1.10.3720.10:FF:000001">
    <property type="entry name" value="Glycine betaine ABC transporter, permease"/>
    <property type="match status" value="1"/>
</dbReference>
<comment type="caution">
    <text evidence="11">The sequence shown here is derived from an EMBL/GenBank/DDBJ whole genome shotgun (WGS) entry which is preliminary data.</text>
</comment>
<name>A0A6L3V9Y6_9BACI</name>
<feature type="transmembrane region" description="Helical" evidence="9">
    <location>
        <begin position="138"/>
        <end position="165"/>
    </location>
</feature>
<evidence type="ECO:0000256" key="2">
    <source>
        <dbReference type="ARBA" id="ARBA00007069"/>
    </source>
</evidence>
<dbReference type="GO" id="GO:0043190">
    <property type="term" value="C:ATP-binding cassette (ABC) transporter complex"/>
    <property type="evidence" value="ECO:0007669"/>
    <property type="project" value="TreeGrafter"/>
</dbReference>
<comment type="subcellular location">
    <subcellularLocation>
        <location evidence="1 9">Cell membrane</location>
        <topology evidence="1 9">Multi-pass membrane protein</topology>
    </subcellularLocation>
</comment>
<protein>
    <submittedName>
        <fullName evidence="11">Proline/glycine betaine ABC transporter permease</fullName>
    </submittedName>
</protein>
<accession>A0A6L3V9Y6</accession>
<dbReference type="GO" id="GO:0005275">
    <property type="term" value="F:amine transmembrane transporter activity"/>
    <property type="evidence" value="ECO:0007669"/>
    <property type="project" value="TreeGrafter"/>
</dbReference>
<proteinExistence type="inferred from homology"/>
<dbReference type="PANTHER" id="PTHR47737:SF1">
    <property type="entry name" value="GLYCINE BETAINE_PROLINE BETAINE TRANSPORT SYSTEM PERMEASE PROTEIN PROW"/>
    <property type="match status" value="1"/>
</dbReference>
<keyword evidence="6" id="KW-0029">Amino-acid transport</keyword>
<dbReference type="SUPFAM" id="SSF161098">
    <property type="entry name" value="MetI-like"/>
    <property type="match status" value="1"/>
</dbReference>
<sequence length="282" mass="30334">MEGLIPKLPIAIWVDHFVDWLTITFEAAFDGITNGLEGVVEGLVSVLNIIPFYIFIILLGLLAWKLVSKGMALFTVIGLFLINNLGYWEQMLETLALVLTAVILSVLIGVPAGIWASQNKKAKQVITPILDFMQTMPAFVYLIPAIFFFNIGVVPGVVASVIFAMPPTIRLTILGIQQVPADIIEATESFGSTTSQRLLKVQLPLAMPTIMAGINQSIMLALSMVVIASMVGAPGLGADVYRAVTQIQIGKGFEAGLAIVVIAIILDRITQNIGIKKQGGNM</sequence>
<dbReference type="GO" id="GO:0006865">
    <property type="term" value="P:amino acid transport"/>
    <property type="evidence" value="ECO:0007669"/>
    <property type="project" value="UniProtKB-KW"/>
</dbReference>
<evidence type="ECO:0000256" key="1">
    <source>
        <dbReference type="ARBA" id="ARBA00004651"/>
    </source>
</evidence>
<evidence type="ECO:0000313" key="12">
    <source>
        <dbReference type="Proteomes" id="UP000481030"/>
    </source>
</evidence>
<evidence type="ECO:0000256" key="7">
    <source>
        <dbReference type="ARBA" id="ARBA00022989"/>
    </source>
</evidence>
<evidence type="ECO:0000313" key="11">
    <source>
        <dbReference type="EMBL" id="KAB2338491.1"/>
    </source>
</evidence>
<feature type="domain" description="ABC transmembrane type-1" evidence="10">
    <location>
        <begin position="91"/>
        <end position="270"/>
    </location>
</feature>
<keyword evidence="4" id="KW-1003">Cell membrane</keyword>
<dbReference type="CDD" id="cd06261">
    <property type="entry name" value="TM_PBP2"/>
    <property type="match status" value="1"/>
</dbReference>
<feature type="transmembrane region" description="Helical" evidence="9">
    <location>
        <begin position="94"/>
        <end position="117"/>
    </location>
</feature>
<comment type="similarity">
    <text evidence="2">Belongs to the binding-protein-dependent transport system permease family. CysTW subfamily.</text>
</comment>
<feature type="transmembrane region" description="Helical" evidence="9">
    <location>
        <begin position="43"/>
        <end position="64"/>
    </location>
</feature>
<gene>
    <name evidence="11" type="ORF">F7731_02715</name>
</gene>
<feature type="transmembrane region" description="Helical" evidence="9">
    <location>
        <begin position="249"/>
        <end position="266"/>
    </location>
</feature>
<dbReference type="AlphaFoldDB" id="A0A6L3V9Y6"/>
<feature type="transmembrane region" description="Helical" evidence="9">
    <location>
        <begin position="71"/>
        <end position="88"/>
    </location>
</feature>
<evidence type="ECO:0000256" key="6">
    <source>
        <dbReference type="ARBA" id="ARBA00022970"/>
    </source>
</evidence>
<dbReference type="GO" id="GO:0031460">
    <property type="term" value="P:glycine betaine transport"/>
    <property type="evidence" value="ECO:0007669"/>
    <property type="project" value="TreeGrafter"/>
</dbReference>
<organism evidence="11 12">
    <name type="scientific">Cytobacillus depressus</name>
    <dbReference type="NCBI Taxonomy" id="1602942"/>
    <lineage>
        <taxon>Bacteria</taxon>
        <taxon>Bacillati</taxon>
        <taxon>Bacillota</taxon>
        <taxon>Bacilli</taxon>
        <taxon>Bacillales</taxon>
        <taxon>Bacillaceae</taxon>
        <taxon>Cytobacillus</taxon>
    </lineage>
</organism>
<dbReference type="GO" id="GO:0015226">
    <property type="term" value="F:carnitine transmembrane transporter activity"/>
    <property type="evidence" value="ECO:0007669"/>
    <property type="project" value="TreeGrafter"/>
</dbReference>
<dbReference type="InterPro" id="IPR000515">
    <property type="entry name" value="MetI-like"/>
</dbReference>
<keyword evidence="12" id="KW-1185">Reference proteome</keyword>
<dbReference type="OrthoDB" id="9801163at2"/>
<dbReference type="InterPro" id="IPR035906">
    <property type="entry name" value="MetI-like_sf"/>
</dbReference>
<dbReference type="GO" id="GO:0015871">
    <property type="term" value="P:choline transport"/>
    <property type="evidence" value="ECO:0007669"/>
    <property type="project" value="TreeGrafter"/>
</dbReference>
<dbReference type="PROSITE" id="PS50928">
    <property type="entry name" value="ABC_TM1"/>
    <property type="match status" value="1"/>
</dbReference>
<dbReference type="Gene3D" id="1.10.3720.10">
    <property type="entry name" value="MetI-like"/>
    <property type="match status" value="1"/>
</dbReference>
<evidence type="ECO:0000256" key="9">
    <source>
        <dbReference type="RuleBase" id="RU363032"/>
    </source>
</evidence>
<evidence type="ECO:0000256" key="4">
    <source>
        <dbReference type="ARBA" id="ARBA00022475"/>
    </source>
</evidence>
<evidence type="ECO:0000259" key="10">
    <source>
        <dbReference type="PROSITE" id="PS50928"/>
    </source>
</evidence>
<dbReference type="Proteomes" id="UP000481030">
    <property type="component" value="Unassembled WGS sequence"/>
</dbReference>